<protein>
    <recommendedName>
        <fullName evidence="2">Tyrosine-protein phosphatase domain-containing protein</fullName>
    </recommendedName>
</protein>
<dbReference type="InterPro" id="IPR003595">
    <property type="entry name" value="Tyr_Pase_cat"/>
</dbReference>
<proteinExistence type="predicted"/>
<organism evidence="3 4">
    <name type="scientific">Pristionchus mayeri</name>
    <dbReference type="NCBI Taxonomy" id="1317129"/>
    <lineage>
        <taxon>Eukaryota</taxon>
        <taxon>Metazoa</taxon>
        <taxon>Ecdysozoa</taxon>
        <taxon>Nematoda</taxon>
        <taxon>Chromadorea</taxon>
        <taxon>Rhabditida</taxon>
        <taxon>Rhabditina</taxon>
        <taxon>Diplogasteromorpha</taxon>
        <taxon>Diplogasteroidea</taxon>
        <taxon>Neodiplogasteridae</taxon>
        <taxon>Pristionchus</taxon>
    </lineage>
</organism>
<dbReference type="SMART" id="SM00194">
    <property type="entry name" value="PTPc"/>
    <property type="match status" value="1"/>
</dbReference>
<dbReference type="InterPro" id="IPR029021">
    <property type="entry name" value="Prot-tyrosine_phosphatase-like"/>
</dbReference>
<dbReference type="PROSITE" id="PS50055">
    <property type="entry name" value="TYR_PHOSPHATASE_PTP"/>
    <property type="match status" value="1"/>
</dbReference>
<feature type="compositionally biased region" description="Basic and acidic residues" evidence="1">
    <location>
        <begin position="1"/>
        <end position="15"/>
    </location>
</feature>
<dbReference type="PANTHER" id="PTHR23219">
    <property type="entry name" value="TYROSINE-PROTEIN PHOSPHATASE C15H7.3-RELATED"/>
    <property type="match status" value="1"/>
</dbReference>
<sequence length="301" mass="34193">QARRRSTVEEKDKGTKTATAAKATPQKKEEKKKDANWTAEGKKQAEEFMKKYADLGVDGIKAEFKKEVEAYQSPQFGHAAFRANPGKNRHKDPPTCLDETRVALPDEKAYINASWMYDLQKIARQYILTQTPLESTVEDFWKMIFEHKVICVVVLCDKTENGQEIMADFWPTNNGDFHNYGQMAVSNKKITSIIQFKAWEATFTQSSARNLLKIIRVISRTVSLQLEAISTGPVVVMDEYSGISRASVITVVDVMAALIYKGDKDKVKLPDLVMARRCRNGAIKNEDDYLAVIKTIFEYLY</sequence>
<evidence type="ECO:0000313" key="3">
    <source>
        <dbReference type="EMBL" id="GMR32204.1"/>
    </source>
</evidence>
<feature type="non-terminal residue" evidence="3">
    <location>
        <position position="1"/>
    </location>
</feature>
<dbReference type="PRINTS" id="PR00700">
    <property type="entry name" value="PRTYPHPHTASE"/>
</dbReference>
<dbReference type="Proteomes" id="UP001328107">
    <property type="component" value="Unassembled WGS sequence"/>
</dbReference>
<feature type="compositionally biased region" description="Basic and acidic residues" evidence="1">
    <location>
        <begin position="26"/>
        <end position="40"/>
    </location>
</feature>
<dbReference type="GO" id="GO:0004725">
    <property type="term" value="F:protein tyrosine phosphatase activity"/>
    <property type="evidence" value="ECO:0007669"/>
    <property type="project" value="InterPro"/>
</dbReference>
<name>A0AAN4Z2P7_9BILA</name>
<feature type="domain" description="Tyrosine-protein phosphatase" evidence="2">
    <location>
        <begin position="60"/>
        <end position="299"/>
    </location>
</feature>
<dbReference type="Gene3D" id="3.90.190.10">
    <property type="entry name" value="Protein tyrosine phosphatase superfamily"/>
    <property type="match status" value="2"/>
</dbReference>
<dbReference type="SUPFAM" id="SSF52799">
    <property type="entry name" value="(Phosphotyrosine protein) phosphatases II"/>
    <property type="match status" value="1"/>
</dbReference>
<dbReference type="PANTHER" id="PTHR23219:SF13">
    <property type="entry name" value="TYROSINE-PROTEIN PHOSPHATASE DOMAIN-CONTAINING PROTEIN"/>
    <property type="match status" value="1"/>
</dbReference>
<comment type="caution">
    <text evidence="3">The sequence shown here is derived from an EMBL/GenBank/DDBJ whole genome shotgun (WGS) entry which is preliminary data.</text>
</comment>
<dbReference type="CDD" id="cd00047">
    <property type="entry name" value="PTPc"/>
    <property type="match status" value="1"/>
</dbReference>
<accession>A0AAN4Z2P7</accession>
<dbReference type="Pfam" id="PF00102">
    <property type="entry name" value="Y_phosphatase"/>
    <property type="match status" value="1"/>
</dbReference>
<dbReference type="SMART" id="SM00404">
    <property type="entry name" value="PTPc_motif"/>
    <property type="match status" value="1"/>
</dbReference>
<evidence type="ECO:0000256" key="1">
    <source>
        <dbReference type="SAM" id="MobiDB-lite"/>
    </source>
</evidence>
<dbReference type="EMBL" id="BTRK01000001">
    <property type="protein sequence ID" value="GMR32204.1"/>
    <property type="molecule type" value="Genomic_DNA"/>
</dbReference>
<dbReference type="AlphaFoldDB" id="A0AAN4Z2P7"/>
<reference evidence="4" key="1">
    <citation type="submission" date="2022-10" db="EMBL/GenBank/DDBJ databases">
        <title>Genome assembly of Pristionchus species.</title>
        <authorList>
            <person name="Yoshida K."/>
            <person name="Sommer R.J."/>
        </authorList>
    </citation>
    <scope>NUCLEOTIDE SEQUENCE [LARGE SCALE GENOMIC DNA]</scope>
    <source>
        <strain evidence="4">RS5460</strain>
    </source>
</reference>
<feature type="region of interest" description="Disordered" evidence="1">
    <location>
        <begin position="1"/>
        <end position="40"/>
    </location>
</feature>
<feature type="non-terminal residue" evidence="3">
    <location>
        <position position="301"/>
    </location>
</feature>
<dbReference type="InterPro" id="IPR000242">
    <property type="entry name" value="PTP_cat"/>
</dbReference>
<gene>
    <name evidence="3" type="ORF">PMAYCL1PPCAC_02399</name>
</gene>
<keyword evidence="4" id="KW-1185">Reference proteome</keyword>
<evidence type="ECO:0000259" key="2">
    <source>
        <dbReference type="PROSITE" id="PS50055"/>
    </source>
</evidence>
<evidence type="ECO:0000313" key="4">
    <source>
        <dbReference type="Proteomes" id="UP001328107"/>
    </source>
</evidence>